<proteinExistence type="predicted"/>
<evidence type="ECO:0000313" key="2">
    <source>
        <dbReference type="EMBL" id="CAA9998710.1"/>
    </source>
</evidence>
<evidence type="ECO:0000256" key="1">
    <source>
        <dbReference type="SAM" id="MobiDB-lite"/>
    </source>
</evidence>
<keyword evidence="3" id="KW-1185">Reference proteome</keyword>
<gene>
    <name evidence="2" type="ORF">NTEN_LOCUS4993</name>
</gene>
<reference evidence="2 3" key="1">
    <citation type="submission" date="2020-02" db="EMBL/GenBank/DDBJ databases">
        <authorList>
            <person name="Ferguson B K."/>
        </authorList>
    </citation>
    <scope>NUCLEOTIDE SEQUENCE [LARGE SCALE GENOMIC DNA]</scope>
</reference>
<accession>A0A6H5G7F3</accession>
<protein>
    <submittedName>
        <fullName evidence="2">Uncharacterized protein</fullName>
    </submittedName>
</protein>
<organism evidence="2 3">
    <name type="scientific">Nesidiocoris tenuis</name>
    <dbReference type="NCBI Taxonomy" id="355587"/>
    <lineage>
        <taxon>Eukaryota</taxon>
        <taxon>Metazoa</taxon>
        <taxon>Ecdysozoa</taxon>
        <taxon>Arthropoda</taxon>
        <taxon>Hexapoda</taxon>
        <taxon>Insecta</taxon>
        <taxon>Pterygota</taxon>
        <taxon>Neoptera</taxon>
        <taxon>Paraneoptera</taxon>
        <taxon>Hemiptera</taxon>
        <taxon>Heteroptera</taxon>
        <taxon>Panheteroptera</taxon>
        <taxon>Cimicomorpha</taxon>
        <taxon>Miridae</taxon>
        <taxon>Dicyphina</taxon>
        <taxon>Nesidiocoris</taxon>
    </lineage>
</organism>
<sequence>MEVLRVIYQPLVSVNIYGVHLGSKIGQQESQDSRASRDPGVSWLFLSDELPPSPATTTAPTNTHLFYLGEGWSTPSIMVDGTLPPEHNHAKRVNNLAPDTLTTT</sequence>
<dbReference type="AlphaFoldDB" id="A0A6H5G7F3"/>
<name>A0A6H5G7F3_9HEMI</name>
<feature type="region of interest" description="Disordered" evidence="1">
    <location>
        <begin position="84"/>
        <end position="104"/>
    </location>
</feature>
<dbReference type="Proteomes" id="UP000479000">
    <property type="component" value="Unassembled WGS sequence"/>
</dbReference>
<dbReference type="EMBL" id="CADCXU010007308">
    <property type="protein sequence ID" value="CAA9998710.1"/>
    <property type="molecule type" value="Genomic_DNA"/>
</dbReference>
<evidence type="ECO:0000313" key="3">
    <source>
        <dbReference type="Proteomes" id="UP000479000"/>
    </source>
</evidence>